<evidence type="ECO:0000313" key="2">
    <source>
        <dbReference type="EMBL" id="MCZ4282854.1"/>
    </source>
</evidence>
<accession>A0ABT4LP49</accession>
<dbReference type="Proteomes" id="UP001069802">
    <property type="component" value="Unassembled WGS sequence"/>
</dbReference>
<reference evidence="2" key="1">
    <citation type="submission" date="2022-12" db="EMBL/GenBank/DDBJ databases">
        <title>Bacterial isolates from different developmental stages of Nematostella vectensis.</title>
        <authorList>
            <person name="Fraune S."/>
        </authorList>
    </citation>
    <scope>NUCLEOTIDE SEQUENCE</scope>
    <source>
        <strain evidence="2">G21630-S1</strain>
    </source>
</reference>
<keyword evidence="3" id="KW-1185">Reference proteome</keyword>
<evidence type="ECO:0000256" key="1">
    <source>
        <dbReference type="SAM" id="SignalP"/>
    </source>
</evidence>
<dbReference type="RefSeq" id="WP_269424996.1">
    <property type="nucleotide sequence ID" value="NZ_JAPWGY010000011.1"/>
</dbReference>
<feature type="chain" id="PRO_5045563931" description="Lipoprotein" evidence="1">
    <location>
        <begin position="25"/>
        <end position="192"/>
    </location>
</feature>
<sequence length="192" mass="21507">MYKKFGLFILIAAALAGCQTTSEADRKKGLELSIGECPVNLSPDVMSKLGDSGCERRMTNSRTGYYYSSHWEWDSSNKSAELYYQPIKSYQYWTTDPTASKEDIHLWGFLNTVNLDKISEVQCSGFSCYSFTSPLGAGTCFWFARDAKQGTKTYDVPGASDLLEGYTCDRVKRELYSAADAKEFLGGLVFNR</sequence>
<protein>
    <recommendedName>
        <fullName evidence="4">Lipoprotein</fullName>
    </recommendedName>
</protein>
<proteinExistence type="predicted"/>
<feature type="signal peptide" evidence="1">
    <location>
        <begin position="1"/>
        <end position="24"/>
    </location>
</feature>
<organism evidence="2 3">
    <name type="scientific">Kiloniella laminariae</name>
    <dbReference type="NCBI Taxonomy" id="454162"/>
    <lineage>
        <taxon>Bacteria</taxon>
        <taxon>Pseudomonadati</taxon>
        <taxon>Pseudomonadota</taxon>
        <taxon>Alphaproteobacteria</taxon>
        <taxon>Rhodospirillales</taxon>
        <taxon>Kiloniellaceae</taxon>
        <taxon>Kiloniella</taxon>
    </lineage>
</organism>
<keyword evidence="1" id="KW-0732">Signal</keyword>
<evidence type="ECO:0000313" key="3">
    <source>
        <dbReference type="Proteomes" id="UP001069802"/>
    </source>
</evidence>
<dbReference type="PROSITE" id="PS51257">
    <property type="entry name" value="PROKAR_LIPOPROTEIN"/>
    <property type="match status" value="1"/>
</dbReference>
<name>A0ABT4LP49_9PROT</name>
<dbReference type="EMBL" id="JAPWGY010000011">
    <property type="protein sequence ID" value="MCZ4282854.1"/>
    <property type="molecule type" value="Genomic_DNA"/>
</dbReference>
<comment type="caution">
    <text evidence="2">The sequence shown here is derived from an EMBL/GenBank/DDBJ whole genome shotgun (WGS) entry which is preliminary data.</text>
</comment>
<evidence type="ECO:0008006" key="4">
    <source>
        <dbReference type="Google" id="ProtNLM"/>
    </source>
</evidence>
<gene>
    <name evidence="2" type="ORF">O4H49_18865</name>
</gene>